<dbReference type="InterPro" id="IPR026444">
    <property type="entry name" value="Secre_tail"/>
</dbReference>
<dbReference type="PANTHER" id="PTHR46708:SF2">
    <property type="entry name" value="FIBRONECTIN TYPE-III DOMAIN-CONTAINING PROTEIN"/>
    <property type="match status" value="1"/>
</dbReference>
<feature type="domain" description="Fibronectin type-III" evidence="2">
    <location>
        <begin position="349"/>
        <end position="437"/>
    </location>
</feature>
<name>A0ABP8I887_9BACT</name>
<keyword evidence="1" id="KW-0677">Repeat</keyword>
<dbReference type="Proteomes" id="UP001501153">
    <property type="component" value="Unassembled WGS sequence"/>
</dbReference>
<dbReference type="CDD" id="cd00063">
    <property type="entry name" value="FN3"/>
    <property type="match status" value="3"/>
</dbReference>
<dbReference type="SMART" id="SM00060">
    <property type="entry name" value="FN3"/>
    <property type="match status" value="3"/>
</dbReference>
<dbReference type="InterPro" id="IPR036116">
    <property type="entry name" value="FN3_sf"/>
</dbReference>
<reference evidence="4" key="1">
    <citation type="journal article" date="2019" name="Int. J. Syst. Evol. Microbiol.">
        <title>The Global Catalogue of Microorganisms (GCM) 10K type strain sequencing project: providing services to taxonomists for standard genome sequencing and annotation.</title>
        <authorList>
            <consortium name="The Broad Institute Genomics Platform"/>
            <consortium name="The Broad Institute Genome Sequencing Center for Infectious Disease"/>
            <person name="Wu L."/>
            <person name="Ma J."/>
        </authorList>
    </citation>
    <scope>NUCLEOTIDE SEQUENCE [LARGE SCALE GENOMIC DNA]</scope>
    <source>
        <strain evidence="4">JCM 17923</strain>
    </source>
</reference>
<accession>A0ABP8I887</accession>
<dbReference type="RefSeq" id="WP_345235099.1">
    <property type="nucleotide sequence ID" value="NZ_BAABGZ010000013.1"/>
</dbReference>
<dbReference type="SUPFAM" id="SSF49265">
    <property type="entry name" value="Fibronectin type III"/>
    <property type="match status" value="2"/>
</dbReference>
<proteinExistence type="predicted"/>
<protein>
    <recommendedName>
        <fullName evidence="2">Fibronectin type-III domain-containing protein</fullName>
    </recommendedName>
</protein>
<gene>
    <name evidence="3" type="ORF">GCM10023185_13690</name>
</gene>
<dbReference type="PANTHER" id="PTHR46708">
    <property type="entry name" value="TENASCIN"/>
    <property type="match status" value="1"/>
</dbReference>
<dbReference type="InterPro" id="IPR050991">
    <property type="entry name" value="ECM_Regulatory_Proteins"/>
</dbReference>
<sequence>MLQSLLRGTASGNGRRLALGSTLRALALAALAGVGLVSQSAAQSLATWPLEANNSAGTTAAGATAGPSTLADLVLASTNPYTALRGQQVSPVSDGSWTNPSLTPVRTRYEQFAVTAASGFNLNVTSISMNTGILGTSNGRLGVSYSTDPTFATPSEVTGSTLPSGTTSTSGSFGAPVALPSLSSSTGTSGTAAATTAFSFQLNGATGVAVNTGQTLYIRLYYNANTGTTTAKYVMLRNVSINGTAVASGATCADPTGATVSNITATSAQLSFTPGALNTSYTVTYYPTATPASTTTVSPAPTASPVNLTGLSASTDYTVTLRSNCSGNGASGSVITNTFTTPAPPVCADPTNVSIANRTATSADLVFTAGSLNTSYTVTITPQGGPTTTITPAPTASPVSFTGLSSGTQYTVTLRSNCSGNGGVGTLITRTFVAPVANSPLLQEWPLTANNTDDAGTRATGVSASTQALQGLAVSNGTTVPTVPAYAAATGQAFAPTADGGSWGNTQVLSGNFYTEFTVNATSTYTVRVDSITFATGILQSSGGRLAVRYSTNGFSTSSEPNGWVLPAGASTTTNSGFTTAFTGLRNVAVSGAALTAADTYRFALNGVSGVTLQPGQTLTVRLYYAVGTSNTGRYALLRDVMAKGQATFTMPTCNDPSSVSVGAISYNSARLSFTAGSGNSSYVVTLTPQGGSATTISPAPTASPVNLTGLTAGTTYTVTLQANCAAAGMQSSVISRTFSTPVLPLQHWPLRVSTADSAALRSVAVTASSASLRRLVASNVTTPDDFTARFGHAFAPTAAGGGWNSTGTSGGAPSRGYYIQFTVTAASGYSARIDSLVFNSTTYGTAAGRLALAYSRSGFTQDSVELSAASFASPITLTQQSTASSTTTNNVRYRLPLNGASGLTITPGQTLTVRFYYGVNSSGTSGRYALLRDVFATGAGIVTTVNNITVSSAQIISGNYNNVTITGTGTATLGGSTTVAGTLTVQSGGSLVTACQPLGGSGSFVLASGATLSVCDASGISGSGASGAVQTGGSRSFSPDANYIYNGSSAQVTGSGLPATVRSITVNNASDVTLSQALSVSQLARLQNGDLNTNGQAFVLLSAPSGTAVLVNTGGVVNGTGTMQRAITNSVTGPAYRHLSSPVQSTTFADLSTPGFTPVVNPAYNSSATPNFVTPFPTVFGYDESRIATATSTYSSFDKGWFSPSALTDVMQPTRGYTVNAPATATPIDFVGTFNNGTQNSGSLSRGTDADAGWHLLGNPYPAPLDWSTVTAAQRPGMDAAMYVYQSTGRYVGNYRSFVNGMGTSPIINAGAGYFVRVSAAGTPGAVNLTNANRVTSFAAEPAFGRGTTDTRAQLQLQVSGANLSDDVIVYFDATASATVDAATDAVKLANPAGLNLAALAGTAELAINGLAPLAGTEVIVPLALRTPQAGAFAFEAAALANFGTGTVYLRDAQTGTQLLLSAGSRYAFTLAGTSTTRFSLVFRGASVTAAQSAMLAGKVSVYPNPAAGRFAVLLPPVAGQQHVQATLLNALGQVVASRTIALTAAGASSEFDTQALAAGVYVLRLQAGADVLTQRVVVE</sequence>
<dbReference type="Pfam" id="PF18962">
    <property type="entry name" value="Por_Secre_tail"/>
    <property type="match status" value="1"/>
</dbReference>
<evidence type="ECO:0000256" key="1">
    <source>
        <dbReference type="ARBA" id="ARBA00022737"/>
    </source>
</evidence>
<comment type="caution">
    <text evidence="3">The sequence shown here is derived from an EMBL/GenBank/DDBJ whole genome shotgun (WGS) entry which is preliminary data.</text>
</comment>
<organism evidence="3 4">
    <name type="scientific">Hymenobacter saemangeumensis</name>
    <dbReference type="NCBI Taxonomy" id="1084522"/>
    <lineage>
        <taxon>Bacteria</taxon>
        <taxon>Pseudomonadati</taxon>
        <taxon>Bacteroidota</taxon>
        <taxon>Cytophagia</taxon>
        <taxon>Cytophagales</taxon>
        <taxon>Hymenobacteraceae</taxon>
        <taxon>Hymenobacter</taxon>
    </lineage>
</organism>
<evidence type="ECO:0000259" key="2">
    <source>
        <dbReference type="PROSITE" id="PS50853"/>
    </source>
</evidence>
<feature type="domain" description="Fibronectin type-III" evidence="2">
    <location>
        <begin position="254"/>
        <end position="344"/>
    </location>
</feature>
<dbReference type="NCBIfam" id="TIGR04183">
    <property type="entry name" value="Por_Secre_tail"/>
    <property type="match status" value="1"/>
</dbReference>
<dbReference type="Gene3D" id="2.60.40.10">
    <property type="entry name" value="Immunoglobulins"/>
    <property type="match status" value="3"/>
</dbReference>
<keyword evidence="4" id="KW-1185">Reference proteome</keyword>
<dbReference type="PROSITE" id="PS50853">
    <property type="entry name" value="FN3"/>
    <property type="match status" value="3"/>
</dbReference>
<dbReference type="InterPro" id="IPR013783">
    <property type="entry name" value="Ig-like_fold"/>
</dbReference>
<dbReference type="Pfam" id="PF00041">
    <property type="entry name" value="fn3"/>
    <property type="match status" value="2"/>
</dbReference>
<dbReference type="InterPro" id="IPR003961">
    <property type="entry name" value="FN3_dom"/>
</dbReference>
<evidence type="ECO:0000313" key="4">
    <source>
        <dbReference type="Proteomes" id="UP001501153"/>
    </source>
</evidence>
<dbReference type="EMBL" id="BAABGZ010000013">
    <property type="protein sequence ID" value="GAA4353235.1"/>
    <property type="molecule type" value="Genomic_DNA"/>
</dbReference>
<evidence type="ECO:0000313" key="3">
    <source>
        <dbReference type="EMBL" id="GAA4353235.1"/>
    </source>
</evidence>
<feature type="domain" description="Fibronectin type-III" evidence="2">
    <location>
        <begin position="656"/>
        <end position="744"/>
    </location>
</feature>